<keyword evidence="4" id="KW-1185">Reference proteome</keyword>
<evidence type="ECO:0000256" key="1">
    <source>
        <dbReference type="SAM" id="MobiDB-lite"/>
    </source>
</evidence>
<gene>
    <name evidence="3" type="ORF">RFULGI_LOCUS891</name>
</gene>
<dbReference type="OrthoDB" id="2131431at2759"/>
<evidence type="ECO:0000313" key="4">
    <source>
        <dbReference type="Proteomes" id="UP000789396"/>
    </source>
</evidence>
<comment type="caution">
    <text evidence="3">The sequence shown here is derived from an EMBL/GenBank/DDBJ whole genome shotgun (WGS) entry which is preliminary data.</text>
</comment>
<evidence type="ECO:0000256" key="2">
    <source>
        <dbReference type="SAM" id="Phobius"/>
    </source>
</evidence>
<dbReference type="Proteomes" id="UP000789396">
    <property type="component" value="Unassembled WGS sequence"/>
</dbReference>
<sequence length="319" mass="35995">MWQGLFVDHGNGIRPLPVDCLLFFWTIASYLRGIHSLCMLTNAYTRNWQKETFQELGFTVLCYGAIDSKSDSTETPVRDIYLPRPVTLNYYLAIWLLLPTVTVFPSAVLSGIYRDLGNNEAADPYYGINFMLILRGSMKNFNRKSTNYHQTKNGAREALERLKYTMIYLAVLPLISAPVWGMYGIYRYKLISSMNLSNVLLSSIWHMAGPQPLIAICQYLLAKRVYLHFTGKLTSSQNESVGSQSNLTQNRPTLARSPTSNTFGDYATNDNSPNLSEDFVIDLKPIRNDFSDNNLLGADLAVSVPAPAYGSEHDLERRS</sequence>
<keyword evidence="2" id="KW-0812">Transmembrane</keyword>
<accession>A0A9N8Z1V0</accession>
<evidence type="ECO:0000313" key="3">
    <source>
        <dbReference type="EMBL" id="CAG8465797.1"/>
    </source>
</evidence>
<dbReference type="EMBL" id="CAJVPZ010000455">
    <property type="protein sequence ID" value="CAG8465797.1"/>
    <property type="molecule type" value="Genomic_DNA"/>
</dbReference>
<proteinExistence type="predicted"/>
<keyword evidence="2" id="KW-0472">Membrane</keyword>
<dbReference type="AlphaFoldDB" id="A0A9N8Z1V0"/>
<keyword evidence="2" id="KW-1133">Transmembrane helix</keyword>
<feature type="transmembrane region" description="Helical" evidence="2">
    <location>
        <begin position="162"/>
        <end position="183"/>
    </location>
</feature>
<name>A0A9N8Z1V0_9GLOM</name>
<protein>
    <submittedName>
        <fullName evidence="3">9153_t:CDS:1</fullName>
    </submittedName>
</protein>
<feature type="transmembrane region" description="Helical" evidence="2">
    <location>
        <begin position="88"/>
        <end position="113"/>
    </location>
</feature>
<organism evidence="3 4">
    <name type="scientific">Racocetra fulgida</name>
    <dbReference type="NCBI Taxonomy" id="60492"/>
    <lineage>
        <taxon>Eukaryota</taxon>
        <taxon>Fungi</taxon>
        <taxon>Fungi incertae sedis</taxon>
        <taxon>Mucoromycota</taxon>
        <taxon>Glomeromycotina</taxon>
        <taxon>Glomeromycetes</taxon>
        <taxon>Diversisporales</taxon>
        <taxon>Gigasporaceae</taxon>
        <taxon>Racocetra</taxon>
    </lineage>
</organism>
<reference evidence="3" key="1">
    <citation type="submission" date="2021-06" db="EMBL/GenBank/DDBJ databases">
        <authorList>
            <person name="Kallberg Y."/>
            <person name="Tangrot J."/>
            <person name="Rosling A."/>
        </authorList>
    </citation>
    <scope>NUCLEOTIDE SEQUENCE</scope>
    <source>
        <strain evidence="3">IN212</strain>
    </source>
</reference>
<feature type="region of interest" description="Disordered" evidence="1">
    <location>
        <begin position="236"/>
        <end position="270"/>
    </location>
</feature>